<gene>
    <name evidence="2" type="ORF">C6V83_05580</name>
</gene>
<protein>
    <recommendedName>
        <fullName evidence="4">DUF5313 domain-containing protein</fullName>
    </recommendedName>
</protein>
<organism evidence="2 3">
    <name type="scientific">Gordonia iterans</name>
    <dbReference type="NCBI Taxonomy" id="1004901"/>
    <lineage>
        <taxon>Bacteria</taxon>
        <taxon>Bacillati</taxon>
        <taxon>Actinomycetota</taxon>
        <taxon>Actinomycetes</taxon>
        <taxon>Mycobacteriales</taxon>
        <taxon>Gordoniaceae</taxon>
        <taxon>Gordonia</taxon>
    </lineage>
</organism>
<dbReference type="KEGG" id="git:C6V83_05580"/>
<evidence type="ECO:0000313" key="3">
    <source>
        <dbReference type="Proteomes" id="UP000239814"/>
    </source>
</evidence>
<feature type="transmembrane region" description="Helical" evidence="1">
    <location>
        <begin position="40"/>
        <end position="58"/>
    </location>
</feature>
<proteinExistence type="predicted"/>
<dbReference type="AlphaFoldDB" id="A0A2S0KK27"/>
<dbReference type="EMBL" id="CP027433">
    <property type="protein sequence ID" value="AVM02039.1"/>
    <property type="molecule type" value="Genomic_DNA"/>
</dbReference>
<accession>A0A2S0KK27</accession>
<reference evidence="2 3" key="1">
    <citation type="submission" date="2018-03" db="EMBL/GenBank/DDBJ databases">
        <title>Characteristics and genome of n-alkane degrading marine bacteria Gordonia iterans isolated from crude oil contaminated in Tae-an, South Korea.</title>
        <authorList>
            <person name="Lee S.-S."/>
            <person name="Kim H."/>
        </authorList>
    </citation>
    <scope>NUCLEOTIDE SEQUENCE [LARGE SCALE GENOMIC DNA]</scope>
    <source>
        <strain evidence="2 3">Co17</strain>
    </source>
</reference>
<dbReference type="InterPro" id="IPR035197">
    <property type="entry name" value="DUF5313"/>
</dbReference>
<feature type="transmembrane region" description="Helical" evidence="1">
    <location>
        <begin position="64"/>
        <end position="84"/>
    </location>
</feature>
<keyword evidence="1" id="KW-0472">Membrane</keyword>
<sequence>MSRPNPVQWIAYAYGARLPDSKRDWVANDLMGRTATPRHFLRSQFCFVPVYLVLFFAFPGPLWVRGLMVLLSMLLAFIFALSYMDQNRVRRLMKHGLGDTPHTYRQQAAAEKAKAEYEAVYAARRAAPVSDDANV</sequence>
<keyword evidence="1" id="KW-1133">Transmembrane helix</keyword>
<dbReference type="Pfam" id="PF17240">
    <property type="entry name" value="DUF5313"/>
    <property type="match status" value="1"/>
</dbReference>
<evidence type="ECO:0000313" key="2">
    <source>
        <dbReference type="EMBL" id="AVM02039.1"/>
    </source>
</evidence>
<evidence type="ECO:0000256" key="1">
    <source>
        <dbReference type="SAM" id="Phobius"/>
    </source>
</evidence>
<name>A0A2S0KK27_9ACTN</name>
<dbReference type="RefSeq" id="WP_105943742.1">
    <property type="nucleotide sequence ID" value="NZ_CP027433.1"/>
</dbReference>
<keyword evidence="3" id="KW-1185">Reference proteome</keyword>
<keyword evidence="1" id="KW-0812">Transmembrane</keyword>
<evidence type="ECO:0008006" key="4">
    <source>
        <dbReference type="Google" id="ProtNLM"/>
    </source>
</evidence>
<dbReference type="Proteomes" id="UP000239814">
    <property type="component" value="Chromosome"/>
</dbReference>
<dbReference type="OrthoDB" id="5195204at2"/>